<sequence length="180" mass="19420">VTDQYLGELFIPDLKIAPGPNPTPTQFLFHPKNETLRDQFLSEYLTGSVFPLKVVGSKDSTSLVELKTAMSLVSLSSTAPGLTPRLNLVTSGTADSNLNTLLGNRQSKTSVNMINPLATDLYITGQETQVTWNGNFFGTISAKYEQIVPANGQASTPALTLQHPSGIEFGLFLTTKFVPT</sequence>
<proteinExistence type="predicted"/>
<comment type="caution">
    <text evidence="1">The sequence shown here is derived from an EMBL/GenBank/DDBJ whole genome shotgun (WGS) entry which is preliminary data.</text>
</comment>
<evidence type="ECO:0000313" key="1">
    <source>
        <dbReference type="EMBL" id="KAF9943504.1"/>
    </source>
</evidence>
<dbReference type="EMBL" id="JAAAHW010009148">
    <property type="protein sequence ID" value="KAF9943504.1"/>
    <property type="molecule type" value="Genomic_DNA"/>
</dbReference>
<dbReference type="AlphaFoldDB" id="A0A9P6LUR7"/>
<gene>
    <name evidence="1" type="ORF">BGZ65_000917</name>
</gene>
<dbReference type="InterPro" id="IPR046368">
    <property type="entry name" value="Tag1"/>
</dbReference>
<reference evidence="1" key="1">
    <citation type="journal article" date="2020" name="Fungal Divers.">
        <title>Resolving the Mortierellaceae phylogeny through synthesis of multi-gene phylogenetics and phylogenomics.</title>
        <authorList>
            <person name="Vandepol N."/>
            <person name="Liber J."/>
            <person name="Desiro A."/>
            <person name="Na H."/>
            <person name="Kennedy M."/>
            <person name="Barry K."/>
            <person name="Grigoriev I.V."/>
            <person name="Miller A.N."/>
            <person name="O'Donnell K."/>
            <person name="Stajich J.E."/>
            <person name="Bonito G."/>
        </authorList>
    </citation>
    <scope>NUCLEOTIDE SEQUENCE</scope>
    <source>
        <strain evidence="1">MES-2147</strain>
    </source>
</reference>
<organism evidence="1 2">
    <name type="scientific">Modicella reniformis</name>
    <dbReference type="NCBI Taxonomy" id="1440133"/>
    <lineage>
        <taxon>Eukaryota</taxon>
        <taxon>Fungi</taxon>
        <taxon>Fungi incertae sedis</taxon>
        <taxon>Mucoromycota</taxon>
        <taxon>Mortierellomycotina</taxon>
        <taxon>Mortierellomycetes</taxon>
        <taxon>Mortierellales</taxon>
        <taxon>Mortierellaceae</taxon>
        <taxon>Modicella</taxon>
    </lineage>
</organism>
<keyword evidence="2" id="KW-1185">Reference proteome</keyword>
<dbReference type="GO" id="GO:0000329">
    <property type="term" value="C:fungal-type vacuole membrane"/>
    <property type="evidence" value="ECO:0007669"/>
    <property type="project" value="InterPro"/>
</dbReference>
<dbReference type="PANTHER" id="PTHR35895">
    <property type="entry name" value="CHROMOSOME 16, WHOLE GENOME SHOTGUN SEQUENCE"/>
    <property type="match status" value="1"/>
</dbReference>
<name>A0A9P6LUR7_9FUNG</name>
<dbReference type="PANTHER" id="PTHR35895:SF1">
    <property type="entry name" value="LIPID-BINDING SERUM GLYCOPROTEIN C-TERMINAL DOMAIN-CONTAINING PROTEIN"/>
    <property type="match status" value="1"/>
</dbReference>
<protein>
    <submittedName>
        <fullName evidence="1">Uncharacterized protein</fullName>
    </submittedName>
</protein>
<feature type="non-terminal residue" evidence="1">
    <location>
        <position position="180"/>
    </location>
</feature>
<dbReference type="Proteomes" id="UP000749646">
    <property type="component" value="Unassembled WGS sequence"/>
</dbReference>
<accession>A0A9P6LUR7</accession>
<feature type="non-terminal residue" evidence="1">
    <location>
        <position position="1"/>
    </location>
</feature>
<dbReference type="OrthoDB" id="10039566at2759"/>
<evidence type="ECO:0000313" key="2">
    <source>
        <dbReference type="Proteomes" id="UP000749646"/>
    </source>
</evidence>